<accession>A0ABS9CM60</accession>
<dbReference type="EMBL" id="JAFBIT010000002">
    <property type="protein sequence ID" value="MCF2652251.1"/>
    <property type="molecule type" value="Genomic_DNA"/>
</dbReference>
<evidence type="ECO:0000313" key="2">
    <source>
        <dbReference type="EMBL" id="MCF2652251.1"/>
    </source>
</evidence>
<feature type="transmembrane region" description="Helical" evidence="1">
    <location>
        <begin position="37"/>
        <end position="56"/>
    </location>
</feature>
<dbReference type="Proteomes" id="UP001299220">
    <property type="component" value="Unassembled WGS sequence"/>
</dbReference>
<name>A0ABS9CM60_9FIRM</name>
<sequence>MTGKDLFAALSFVRDEYVAEAETACPARRVIPMKTVRWAGALAACVCLLVGWAFAAQWMKADNLMSGSAEESTAAVTEEGALDGGAADDETAGALEEKFEESRAEDAEYAAGDSTVYGFCIEAAEVEQITVVSMPESAEHERTYTSRGKINKIVAYLNSLTLQADFPENPDEYCGMAYRLTLTMADGTEREFVHFGNMFLREGDGDWLRMTYEEAALLEELLGQIPSD</sequence>
<dbReference type="RefSeq" id="WP_235323312.1">
    <property type="nucleotide sequence ID" value="NZ_JAFBIT010000002.1"/>
</dbReference>
<evidence type="ECO:0000256" key="1">
    <source>
        <dbReference type="SAM" id="Phobius"/>
    </source>
</evidence>
<keyword evidence="1" id="KW-0812">Transmembrane</keyword>
<keyword evidence="1" id="KW-0472">Membrane</keyword>
<comment type="caution">
    <text evidence="2">The sequence shown here is derived from an EMBL/GenBank/DDBJ whole genome shotgun (WGS) entry which is preliminary data.</text>
</comment>
<proteinExistence type="predicted"/>
<reference evidence="2 3" key="1">
    <citation type="submission" date="2020-12" db="EMBL/GenBank/DDBJ databases">
        <title>Whole genome sequences of gut porcine anaerobes.</title>
        <authorList>
            <person name="Kubasova T."/>
            <person name="Jahodarova E."/>
            <person name="Rychlik I."/>
        </authorList>
    </citation>
    <scope>NUCLEOTIDE SEQUENCE [LARGE SCALE GENOMIC DNA]</scope>
    <source>
        <strain evidence="2 3">An867</strain>
    </source>
</reference>
<protein>
    <submittedName>
        <fullName evidence="2">Uncharacterized protein</fullName>
    </submittedName>
</protein>
<gene>
    <name evidence="2" type="ORF">JQM67_06520</name>
</gene>
<keyword evidence="3" id="KW-1185">Reference proteome</keyword>
<organism evidence="2 3">
    <name type="scientific">Anaeromassilibacillus senegalensis</name>
    <dbReference type="NCBI Taxonomy" id="1673717"/>
    <lineage>
        <taxon>Bacteria</taxon>
        <taxon>Bacillati</taxon>
        <taxon>Bacillota</taxon>
        <taxon>Clostridia</taxon>
        <taxon>Eubacteriales</taxon>
        <taxon>Acutalibacteraceae</taxon>
        <taxon>Anaeromassilibacillus</taxon>
    </lineage>
</organism>
<evidence type="ECO:0000313" key="3">
    <source>
        <dbReference type="Proteomes" id="UP001299220"/>
    </source>
</evidence>
<keyword evidence="1" id="KW-1133">Transmembrane helix</keyword>